<dbReference type="InterPro" id="IPR013154">
    <property type="entry name" value="ADH-like_N"/>
</dbReference>
<dbReference type="EMBL" id="VJMJ01000269">
    <property type="protein sequence ID" value="KAF0724511.1"/>
    <property type="molecule type" value="Genomic_DNA"/>
</dbReference>
<dbReference type="Gene3D" id="3.40.50.720">
    <property type="entry name" value="NAD(P)-binding Rossmann-like Domain"/>
    <property type="match status" value="1"/>
</dbReference>
<accession>A0A6G0WAW1</accession>
<keyword evidence="4" id="KW-1185">Reference proteome</keyword>
<dbReference type="SMART" id="SM00829">
    <property type="entry name" value="PKS_ER"/>
    <property type="match status" value="1"/>
</dbReference>
<dbReference type="SUPFAM" id="SSF51735">
    <property type="entry name" value="NAD(P)-binding Rossmann-fold domains"/>
    <property type="match status" value="1"/>
</dbReference>
<reference evidence="3 4" key="1">
    <citation type="submission" date="2019-07" db="EMBL/GenBank/DDBJ databases">
        <title>Genomics analysis of Aphanomyces spp. identifies a new class of oomycete effector associated with host adaptation.</title>
        <authorList>
            <person name="Gaulin E."/>
        </authorList>
    </citation>
    <scope>NUCLEOTIDE SEQUENCE [LARGE SCALE GENOMIC DNA]</scope>
    <source>
        <strain evidence="3 4">ATCC 201684</strain>
    </source>
</reference>
<evidence type="ECO:0000256" key="1">
    <source>
        <dbReference type="ARBA" id="ARBA00010371"/>
    </source>
</evidence>
<dbReference type="NCBIfam" id="TIGR02817">
    <property type="entry name" value="adh_fam_1"/>
    <property type="match status" value="1"/>
</dbReference>
<sequence>MSTIPTTMKAVGATAALPIDDPSSLVDVVVDVPTVTGHDILVQIKAVSVNPVDYKVRRAPQKPTIPQILGYDGAGVVVAVGSDVTLFKVGDEVYYAGSRIRQGTNAEFHAVDERIVGRKPTSLSFADAASLPLTAITAWEAIFDRLNVPLKAPAPAKKSVLVLNGAGGVGSIAIQLLKELTDVTVIATASKPQSVAWVTQLGADHVVNHAQDIPAQL</sequence>
<dbReference type="PANTHER" id="PTHR43482:SF1">
    <property type="entry name" value="PROTEIN AST1-RELATED"/>
    <property type="match status" value="1"/>
</dbReference>
<dbReference type="PANTHER" id="PTHR43482">
    <property type="entry name" value="PROTEIN AST1-RELATED"/>
    <property type="match status" value="1"/>
</dbReference>
<feature type="domain" description="Enoyl reductase (ER)" evidence="2">
    <location>
        <begin position="20"/>
        <end position="217"/>
    </location>
</feature>
<comment type="similarity">
    <text evidence="1">Belongs to the zinc-containing alcohol dehydrogenase family. Quinone oxidoreductase subfamily.</text>
</comment>
<evidence type="ECO:0000313" key="4">
    <source>
        <dbReference type="Proteomes" id="UP000481153"/>
    </source>
</evidence>
<dbReference type="InterPro" id="IPR036291">
    <property type="entry name" value="NAD(P)-bd_dom_sf"/>
</dbReference>
<name>A0A6G0WAW1_9STRA</name>
<organism evidence="3 4">
    <name type="scientific">Aphanomyces euteiches</name>
    <dbReference type="NCBI Taxonomy" id="100861"/>
    <lineage>
        <taxon>Eukaryota</taxon>
        <taxon>Sar</taxon>
        <taxon>Stramenopiles</taxon>
        <taxon>Oomycota</taxon>
        <taxon>Saprolegniomycetes</taxon>
        <taxon>Saprolegniales</taxon>
        <taxon>Verrucalvaceae</taxon>
        <taxon>Aphanomyces</taxon>
    </lineage>
</organism>
<dbReference type="InterPro" id="IPR052585">
    <property type="entry name" value="Lipid_raft_assoc_Zn_ADH"/>
</dbReference>
<comment type="caution">
    <text evidence="3">The sequence shown here is derived from an EMBL/GenBank/DDBJ whole genome shotgun (WGS) entry which is preliminary data.</text>
</comment>
<dbReference type="SUPFAM" id="SSF50129">
    <property type="entry name" value="GroES-like"/>
    <property type="match status" value="1"/>
</dbReference>
<proteinExistence type="inferred from homology"/>
<dbReference type="InterPro" id="IPR014182">
    <property type="entry name" value="ADH_Zn_typ-1"/>
</dbReference>
<protein>
    <recommendedName>
        <fullName evidence="2">Enoyl reductase (ER) domain-containing protein</fullName>
    </recommendedName>
</protein>
<evidence type="ECO:0000313" key="3">
    <source>
        <dbReference type="EMBL" id="KAF0724511.1"/>
    </source>
</evidence>
<gene>
    <name evidence="3" type="ORF">Ae201684_016805</name>
</gene>
<dbReference type="InterPro" id="IPR020843">
    <property type="entry name" value="ER"/>
</dbReference>
<dbReference type="GO" id="GO:0008270">
    <property type="term" value="F:zinc ion binding"/>
    <property type="evidence" value="ECO:0007669"/>
    <property type="project" value="InterPro"/>
</dbReference>
<dbReference type="Pfam" id="PF00107">
    <property type="entry name" value="ADH_zinc_N"/>
    <property type="match status" value="1"/>
</dbReference>
<dbReference type="GO" id="GO:0016491">
    <property type="term" value="F:oxidoreductase activity"/>
    <property type="evidence" value="ECO:0007669"/>
    <property type="project" value="InterPro"/>
</dbReference>
<dbReference type="AlphaFoldDB" id="A0A6G0WAW1"/>
<dbReference type="Pfam" id="PF08240">
    <property type="entry name" value="ADH_N"/>
    <property type="match status" value="1"/>
</dbReference>
<dbReference type="VEuPathDB" id="FungiDB:AeMF1_013923"/>
<dbReference type="InterPro" id="IPR011032">
    <property type="entry name" value="GroES-like_sf"/>
</dbReference>
<evidence type="ECO:0000259" key="2">
    <source>
        <dbReference type="SMART" id="SM00829"/>
    </source>
</evidence>
<dbReference type="Gene3D" id="3.90.180.10">
    <property type="entry name" value="Medium-chain alcohol dehydrogenases, catalytic domain"/>
    <property type="match status" value="1"/>
</dbReference>
<dbReference type="Proteomes" id="UP000481153">
    <property type="component" value="Unassembled WGS sequence"/>
</dbReference>
<dbReference type="InterPro" id="IPR013149">
    <property type="entry name" value="ADH-like_C"/>
</dbReference>